<dbReference type="InterPro" id="IPR016025">
    <property type="entry name" value="Clathrin_H-chain_N"/>
</dbReference>
<feature type="region of interest" description="Disordered" evidence="1">
    <location>
        <begin position="682"/>
        <end position="726"/>
    </location>
</feature>
<proteinExistence type="predicted"/>
<organism evidence="2 3">
    <name type="scientific">Pristionchus mayeri</name>
    <dbReference type="NCBI Taxonomy" id="1317129"/>
    <lineage>
        <taxon>Eukaryota</taxon>
        <taxon>Metazoa</taxon>
        <taxon>Ecdysozoa</taxon>
        <taxon>Nematoda</taxon>
        <taxon>Chromadorea</taxon>
        <taxon>Rhabditida</taxon>
        <taxon>Rhabditina</taxon>
        <taxon>Diplogasteromorpha</taxon>
        <taxon>Diplogasteroidea</taxon>
        <taxon>Neodiplogasteridae</taxon>
        <taxon>Pristionchus</taxon>
    </lineage>
</organism>
<dbReference type="GO" id="GO:0030132">
    <property type="term" value="C:clathrin coat of coated pit"/>
    <property type="evidence" value="ECO:0007669"/>
    <property type="project" value="InterPro"/>
</dbReference>
<dbReference type="GO" id="GO:0032051">
    <property type="term" value="F:clathrin light chain binding"/>
    <property type="evidence" value="ECO:0007669"/>
    <property type="project" value="TreeGrafter"/>
</dbReference>
<accession>A0AAN5C899</accession>
<evidence type="ECO:0000313" key="2">
    <source>
        <dbReference type="EMBL" id="GMR41313.1"/>
    </source>
</evidence>
<dbReference type="GO" id="GO:0045334">
    <property type="term" value="C:clathrin-coated endocytic vesicle"/>
    <property type="evidence" value="ECO:0007669"/>
    <property type="project" value="TreeGrafter"/>
</dbReference>
<feature type="non-terminal residue" evidence="2">
    <location>
        <position position="1"/>
    </location>
</feature>
<dbReference type="GO" id="GO:0005198">
    <property type="term" value="F:structural molecule activity"/>
    <property type="evidence" value="ECO:0007669"/>
    <property type="project" value="InterPro"/>
</dbReference>
<dbReference type="SUPFAM" id="SSF50989">
    <property type="entry name" value="Clathrin heavy-chain terminal domain"/>
    <property type="match status" value="1"/>
</dbReference>
<dbReference type="Proteomes" id="UP001328107">
    <property type="component" value="Unassembled WGS sequence"/>
</dbReference>
<dbReference type="AlphaFoldDB" id="A0AAN5C899"/>
<comment type="caution">
    <text evidence="2">The sequence shown here is derived from an EMBL/GenBank/DDBJ whole genome shotgun (WGS) entry which is preliminary data.</text>
</comment>
<keyword evidence="3" id="KW-1185">Reference proteome</keyword>
<feature type="non-terminal residue" evidence="2">
    <location>
        <position position="726"/>
    </location>
</feature>
<sequence>PNSHFSRQMDVPIKFHEHLKLTNLGIGQSTINFINVTMQSDRYIVCNDKSGKSAQVVIFDMADPQKPMKRPSDTDSVIMHPRKKIAALRFGRKLQIFDLEKKSLVKEHLNEEDVSFWKWIDEETIGVVTPSSVHHWPLAGMTGPVKIFDRHPTVIGCQIINYRADSERKWLVLIGISAKSTHVAGSMQLYSMERRVSQPIEGSAACFIKFKMDGNPQPSNLLVFAVKNESGGKLIIVEVGVPPAGNRAYQRKGMDVPYSELAADYPIAMQASSRHGVVFLVTKQGFLHIFDVDSGASLYSNSISAESIFITAQYLQGGLIAINRKGQVLSVSLGEQKMIDYVRKTTPSLAGNLARRWEPFISQRYIPVSSTSFKDDGSVKVGDLLSITMPSPPPSSSLLDPPSSLLTIGFAPTPKATASDDEFRIDMASSNARFVAERFPAPPSPPSLPFTSPTSLFSKEDSIKTANYDDIHQLDLDVRSQSERVSLAPISSLSSLSVTRSARSSVYDIRGEDTTSYEGAVNYDNIQLDSDPGAGISSRFKPPPSLAFASSPDPFTVRKEDLPTYTGASYDTIYIDSSEKEGRSPSSLQLSRDSPASVQSRNQDTPIFGGSPSERHNDEPNDRAARAEKELDAIKARLRKCEALNSDLTERVERAEKEKDDIAHKYYQLKKKCREAMCILASEDDAPTSPSEKNNNGVSSPKENKSNGNSRAGQAELYPIERTDYS</sequence>
<dbReference type="GO" id="GO:0005938">
    <property type="term" value="C:cell cortex"/>
    <property type="evidence" value="ECO:0007669"/>
    <property type="project" value="TreeGrafter"/>
</dbReference>
<evidence type="ECO:0000313" key="3">
    <source>
        <dbReference type="Proteomes" id="UP001328107"/>
    </source>
</evidence>
<dbReference type="PANTHER" id="PTHR10292:SF1">
    <property type="entry name" value="CLATHRIN HEAVY CHAIN"/>
    <property type="match status" value="1"/>
</dbReference>
<protein>
    <submittedName>
        <fullName evidence="2">Uncharacterized protein</fullName>
    </submittedName>
</protein>
<feature type="compositionally biased region" description="Polar residues" evidence="1">
    <location>
        <begin position="584"/>
        <end position="605"/>
    </location>
</feature>
<dbReference type="FunFam" id="2.130.10.110:FF:000003">
    <property type="entry name" value="Clathrin heavy chain"/>
    <property type="match status" value="1"/>
</dbReference>
<dbReference type="GO" id="GO:0006898">
    <property type="term" value="P:receptor-mediated endocytosis"/>
    <property type="evidence" value="ECO:0007669"/>
    <property type="project" value="TreeGrafter"/>
</dbReference>
<evidence type="ECO:0000256" key="1">
    <source>
        <dbReference type="SAM" id="MobiDB-lite"/>
    </source>
</evidence>
<dbReference type="Pfam" id="PF01394">
    <property type="entry name" value="Clathrin_propel"/>
    <property type="match status" value="1"/>
</dbReference>
<feature type="region of interest" description="Disordered" evidence="1">
    <location>
        <begin position="578"/>
        <end position="625"/>
    </location>
</feature>
<dbReference type="GO" id="GO:0006886">
    <property type="term" value="P:intracellular protein transport"/>
    <property type="evidence" value="ECO:0007669"/>
    <property type="project" value="InterPro"/>
</dbReference>
<dbReference type="Gene3D" id="2.130.10.110">
    <property type="entry name" value="Clathrin heavy-chain terminal domain"/>
    <property type="match status" value="1"/>
</dbReference>
<dbReference type="GO" id="GO:0071439">
    <property type="term" value="C:clathrin complex"/>
    <property type="evidence" value="ECO:0007669"/>
    <property type="project" value="TreeGrafter"/>
</dbReference>
<dbReference type="EMBL" id="BTRK01000003">
    <property type="protein sequence ID" value="GMR41313.1"/>
    <property type="molecule type" value="Genomic_DNA"/>
</dbReference>
<feature type="compositionally biased region" description="Polar residues" evidence="1">
    <location>
        <begin position="688"/>
        <end position="712"/>
    </location>
</feature>
<gene>
    <name evidence="2" type="ORF">PMAYCL1PPCAC_11508</name>
</gene>
<name>A0AAN5C899_9BILA</name>
<reference evidence="3" key="1">
    <citation type="submission" date="2022-10" db="EMBL/GenBank/DDBJ databases">
        <title>Genome assembly of Pristionchus species.</title>
        <authorList>
            <person name="Yoshida K."/>
            <person name="Sommer R.J."/>
        </authorList>
    </citation>
    <scope>NUCLEOTIDE SEQUENCE [LARGE SCALE GENOMIC DNA]</scope>
    <source>
        <strain evidence="3">RS5460</strain>
    </source>
</reference>
<feature type="compositionally biased region" description="Basic and acidic residues" evidence="1">
    <location>
        <begin position="613"/>
        <end position="625"/>
    </location>
</feature>
<dbReference type="PANTHER" id="PTHR10292">
    <property type="entry name" value="CLATHRIN HEAVY CHAIN RELATED"/>
    <property type="match status" value="1"/>
</dbReference>
<feature type="region of interest" description="Disordered" evidence="1">
    <location>
        <begin position="525"/>
        <end position="562"/>
    </location>
</feature>
<dbReference type="InterPro" id="IPR022365">
    <property type="entry name" value="Clathrin_H-chain_propeller_rpt"/>
</dbReference>
<dbReference type="GO" id="GO:0030130">
    <property type="term" value="C:clathrin coat of trans-Golgi network vesicle"/>
    <property type="evidence" value="ECO:0007669"/>
    <property type="project" value="InterPro"/>
</dbReference>